<feature type="transmembrane region" description="Helical" evidence="7">
    <location>
        <begin position="138"/>
        <end position="156"/>
    </location>
</feature>
<organism evidence="9 10">
    <name type="scientific">Paracoccus liaowanqingii</name>
    <dbReference type="NCBI Taxonomy" id="2560053"/>
    <lineage>
        <taxon>Bacteria</taxon>
        <taxon>Pseudomonadati</taxon>
        <taxon>Pseudomonadota</taxon>
        <taxon>Alphaproteobacteria</taxon>
        <taxon>Rhodobacterales</taxon>
        <taxon>Paracoccaceae</taxon>
        <taxon>Paracoccus</taxon>
    </lineage>
</organism>
<dbReference type="AlphaFoldDB" id="A0A4Z1C0I0"/>
<dbReference type="Proteomes" id="UP000297972">
    <property type="component" value="Unassembled WGS sequence"/>
</dbReference>
<proteinExistence type="inferred from homology"/>
<feature type="domain" description="Integral membrane bound transporter" evidence="8">
    <location>
        <begin position="31"/>
        <end position="151"/>
    </location>
</feature>
<evidence type="ECO:0000256" key="4">
    <source>
        <dbReference type="ARBA" id="ARBA00022989"/>
    </source>
</evidence>
<keyword evidence="10" id="KW-1185">Reference proteome</keyword>
<feature type="transmembrane region" description="Helical" evidence="7">
    <location>
        <begin position="112"/>
        <end position="131"/>
    </location>
</feature>
<dbReference type="EMBL" id="SRPG01000069">
    <property type="protein sequence ID" value="TGN61816.1"/>
    <property type="molecule type" value="Genomic_DNA"/>
</dbReference>
<evidence type="ECO:0000256" key="3">
    <source>
        <dbReference type="ARBA" id="ARBA00022692"/>
    </source>
</evidence>
<evidence type="ECO:0000256" key="1">
    <source>
        <dbReference type="ARBA" id="ARBA00004651"/>
    </source>
</evidence>
<evidence type="ECO:0000259" key="8">
    <source>
        <dbReference type="Pfam" id="PF13515"/>
    </source>
</evidence>
<keyword evidence="4 7" id="KW-1133">Transmembrane helix</keyword>
<dbReference type="PANTHER" id="PTHR30509:SF9">
    <property type="entry name" value="MULTIDRUG RESISTANCE PROTEIN MDTO"/>
    <property type="match status" value="1"/>
</dbReference>
<dbReference type="GO" id="GO:0005886">
    <property type="term" value="C:plasma membrane"/>
    <property type="evidence" value="ECO:0007669"/>
    <property type="project" value="UniProtKB-SubCell"/>
</dbReference>
<sequence length="338" mass="36525">MSKIDSKILRNLDRDMMRHAAQSAVAASGSFLILNALGFQEMFLGVISSVLIITPSVGGTMGAAFTRLQATAVGSLISLCCLMVFPETWSTAVALALSMLVVGGVAGIRPDWSYGAVAAIGIALPGDMGIFATASARAVAIGVGATTGVLVSLLVWPDRAESRFDRHFRTALRASATRLSDALEAATAERDDAAPSDHVSAYHKAVQEAQESLNAVKLVDRAGMQRRLDALRWLYNSVIVLDRAAKADILSTSTDMNLVEEIGDLRRDMCEVLIILAERKTCTDPRTRQIDKTLKRLEDVFSEDNLSAELRRNRDTLTFGLHEVRIALSDLIEVAKAH</sequence>
<gene>
    <name evidence="9" type="ORF">E4L95_09025</name>
</gene>
<keyword evidence="2" id="KW-1003">Cell membrane</keyword>
<dbReference type="PANTHER" id="PTHR30509">
    <property type="entry name" value="P-HYDROXYBENZOIC ACID EFFLUX PUMP SUBUNIT-RELATED"/>
    <property type="match status" value="1"/>
</dbReference>
<keyword evidence="5 7" id="KW-0472">Membrane</keyword>
<dbReference type="Pfam" id="PF13515">
    <property type="entry name" value="FUSC_2"/>
    <property type="match status" value="1"/>
</dbReference>
<feature type="transmembrane region" description="Helical" evidence="7">
    <location>
        <begin position="76"/>
        <end position="106"/>
    </location>
</feature>
<keyword evidence="3 7" id="KW-0812">Transmembrane</keyword>
<feature type="transmembrane region" description="Helical" evidence="7">
    <location>
        <begin position="43"/>
        <end position="64"/>
    </location>
</feature>
<evidence type="ECO:0000313" key="10">
    <source>
        <dbReference type="Proteomes" id="UP000297972"/>
    </source>
</evidence>
<reference evidence="9 10" key="1">
    <citation type="submission" date="2019-03" db="EMBL/GenBank/DDBJ databases">
        <authorList>
            <person name="Li J."/>
        </authorList>
    </citation>
    <scope>NUCLEOTIDE SEQUENCE [LARGE SCALE GENOMIC DNA]</scope>
    <source>
        <strain evidence="9 10">3058</strain>
    </source>
</reference>
<evidence type="ECO:0000256" key="6">
    <source>
        <dbReference type="ARBA" id="ARBA00043993"/>
    </source>
</evidence>
<evidence type="ECO:0000256" key="2">
    <source>
        <dbReference type="ARBA" id="ARBA00022475"/>
    </source>
</evidence>
<evidence type="ECO:0000256" key="7">
    <source>
        <dbReference type="SAM" id="Phobius"/>
    </source>
</evidence>
<comment type="caution">
    <text evidence="9">The sequence shown here is derived from an EMBL/GenBank/DDBJ whole genome shotgun (WGS) entry which is preliminary data.</text>
</comment>
<protein>
    <submittedName>
        <fullName evidence="9">FUSC family protein</fullName>
    </submittedName>
</protein>
<dbReference type="OrthoDB" id="7843322at2"/>
<accession>A0A4Z1C0I0</accession>
<evidence type="ECO:0000313" key="9">
    <source>
        <dbReference type="EMBL" id="TGN61816.1"/>
    </source>
</evidence>
<comment type="similarity">
    <text evidence="6">Belongs to the YccS/YhfK family.</text>
</comment>
<name>A0A4Z1C0I0_9RHOB</name>
<evidence type="ECO:0000256" key="5">
    <source>
        <dbReference type="ARBA" id="ARBA00023136"/>
    </source>
</evidence>
<feature type="transmembrane region" description="Helical" evidence="7">
    <location>
        <begin position="20"/>
        <end position="37"/>
    </location>
</feature>
<dbReference type="RefSeq" id="WP_135817337.1">
    <property type="nucleotide sequence ID" value="NZ_SRPG01000069.1"/>
</dbReference>
<dbReference type="InterPro" id="IPR049453">
    <property type="entry name" value="Memb_transporter_dom"/>
</dbReference>
<comment type="subcellular location">
    <subcellularLocation>
        <location evidence="1">Cell membrane</location>
        <topology evidence="1">Multi-pass membrane protein</topology>
    </subcellularLocation>
</comment>